<proteinExistence type="predicted"/>
<dbReference type="RefSeq" id="WP_378479637.1">
    <property type="nucleotide sequence ID" value="NZ_JBHUIW010000029.1"/>
</dbReference>
<evidence type="ECO:0000313" key="1">
    <source>
        <dbReference type="EMBL" id="MFD2184494.1"/>
    </source>
</evidence>
<dbReference type="EMBL" id="JBHUIW010000029">
    <property type="protein sequence ID" value="MFD2184494.1"/>
    <property type="molecule type" value="Genomic_DNA"/>
</dbReference>
<keyword evidence="2" id="KW-1185">Reference proteome</keyword>
<sequence>MSEEDRGPDRSLDNIGDDQHTDLIGLLRRRWDEGKASGISGELCAATLIAEEKAKRRGF</sequence>
<name>A0ABW5ANE9_9BRAD</name>
<comment type="caution">
    <text evidence="1">The sequence shown here is derived from an EMBL/GenBank/DDBJ whole genome shotgun (WGS) entry which is preliminary data.</text>
</comment>
<organism evidence="1 2">
    <name type="scientific">Rhodoplanes azumiensis</name>
    <dbReference type="NCBI Taxonomy" id="1897628"/>
    <lineage>
        <taxon>Bacteria</taxon>
        <taxon>Pseudomonadati</taxon>
        <taxon>Pseudomonadota</taxon>
        <taxon>Alphaproteobacteria</taxon>
        <taxon>Hyphomicrobiales</taxon>
        <taxon>Nitrobacteraceae</taxon>
        <taxon>Rhodoplanes</taxon>
    </lineage>
</organism>
<dbReference type="Proteomes" id="UP001597314">
    <property type="component" value="Unassembled WGS sequence"/>
</dbReference>
<reference evidence="2" key="1">
    <citation type="journal article" date="2019" name="Int. J. Syst. Evol. Microbiol.">
        <title>The Global Catalogue of Microorganisms (GCM) 10K type strain sequencing project: providing services to taxonomists for standard genome sequencing and annotation.</title>
        <authorList>
            <consortium name="The Broad Institute Genomics Platform"/>
            <consortium name="The Broad Institute Genome Sequencing Center for Infectious Disease"/>
            <person name="Wu L."/>
            <person name="Ma J."/>
        </authorList>
    </citation>
    <scope>NUCLEOTIDE SEQUENCE [LARGE SCALE GENOMIC DNA]</scope>
    <source>
        <strain evidence="2">CGMCC 1.6774</strain>
    </source>
</reference>
<evidence type="ECO:0000313" key="2">
    <source>
        <dbReference type="Proteomes" id="UP001597314"/>
    </source>
</evidence>
<accession>A0ABW5ANE9</accession>
<gene>
    <name evidence="1" type="ORF">ACFSOX_20250</name>
</gene>
<protein>
    <submittedName>
        <fullName evidence="1">Uncharacterized protein</fullName>
    </submittedName>
</protein>